<keyword evidence="7" id="KW-1185">Reference proteome</keyword>
<dbReference type="EMBL" id="BMOC01000001">
    <property type="protein sequence ID" value="GGI97053.1"/>
    <property type="molecule type" value="Genomic_DNA"/>
</dbReference>
<dbReference type="InterPro" id="IPR018282">
    <property type="entry name" value="Ribosomal_eS6_CS"/>
</dbReference>
<evidence type="ECO:0000313" key="7">
    <source>
        <dbReference type="Proteomes" id="UP000653099"/>
    </source>
</evidence>
<feature type="region of interest" description="Disordered" evidence="5">
    <location>
        <begin position="104"/>
        <end position="157"/>
    </location>
</feature>
<dbReference type="Pfam" id="PF01092">
    <property type="entry name" value="Ribosomal_S6e"/>
    <property type="match status" value="1"/>
</dbReference>
<dbReference type="Proteomes" id="UP000653099">
    <property type="component" value="Unassembled WGS sequence"/>
</dbReference>
<dbReference type="InterPro" id="IPR020924">
    <property type="entry name" value="Ribosomal_eS6_arc"/>
</dbReference>
<keyword evidence="2 4" id="KW-0689">Ribosomal protein</keyword>
<dbReference type="GO" id="GO:0005840">
    <property type="term" value="C:ribosome"/>
    <property type="evidence" value="ECO:0007669"/>
    <property type="project" value="UniProtKB-KW"/>
</dbReference>
<dbReference type="PROSITE" id="PS00578">
    <property type="entry name" value="RIBOSOMAL_S6E"/>
    <property type="match status" value="1"/>
</dbReference>
<evidence type="ECO:0000256" key="1">
    <source>
        <dbReference type="ARBA" id="ARBA00009312"/>
    </source>
</evidence>
<dbReference type="AlphaFoldDB" id="A0A830EK65"/>
<dbReference type="PANTHER" id="PTHR11502">
    <property type="entry name" value="40S RIBOSOMAL PROTEIN S6"/>
    <property type="match status" value="1"/>
</dbReference>
<dbReference type="HAMAP" id="MF_00512">
    <property type="entry name" value="Ribosomal_eS6"/>
    <property type="match status" value="1"/>
</dbReference>
<reference evidence="6" key="2">
    <citation type="submission" date="2020-09" db="EMBL/GenBank/DDBJ databases">
        <authorList>
            <person name="Sun Q."/>
            <person name="Ohkuma M."/>
        </authorList>
    </citation>
    <scope>NUCLEOTIDE SEQUENCE</scope>
    <source>
        <strain evidence="6">JCM 14359</strain>
    </source>
</reference>
<gene>
    <name evidence="4" type="primary">rps6e</name>
    <name evidence="6" type="ORF">GCM10008995_03740</name>
</gene>
<keyword evidence="3 4" id="KW-0687">Ribonucleoprotein</keyword>
<name>A0A830EK65_9EURY</name>
<evidence type="ECO:0000256" key="5">
    <source>
        <dbReference type="SAM" id="MobiDB-lite"/>
    </source>
</evidence>
<evidence type="ECO:0000313" key="6">
    <source>
        <dbReference type="EMBL" id="GGI97053.1"/>
    </source>
</evidence>
<evidence type="ECO:0000256" key="3">
    <source>
        <dbReference type="ARBA" id="ARBA00023274"/>
    </source>
</evidence>
<dbReference type="GO" id="GO:0006412">
    <property type="term" value="P:translation"/>
    <property type="evidence" value="ECO:0007669"/>
    <property type="project" value="UniProtKB-UniRule"/>
</dbReference>
<comment type="similarity">
    <text evidence="1 4">Belongs to the eukaryotic ribosomal protein eS6 family.</text>
</comment>
<accession>A0A830EK65</accession>
<dbReference type="RefSeq" id="WP_188785677.1">
    <property type="nucleotide sequence ID" value="NZ_BMOC01000001.1"/>
</dbReference>
<comment type="caution">
    <text evidence="6">The sequence shown here is derived from an EMBL/GenBank/DDBJ whole genome shotgun (WGS) entry which is preliminary data.</text>
</comment>
<sequence>MAEFQVVVSDETGHTEQFEVDGQDANRFLNRDLGSEVDGGAVGHDGVTLELTGGSDEAGRPMRADVAGPELKELLLEGGVGYHPSSDGERKRVTVRGRQISEATAQINAQMIDGTFGDDEDAEAADGEETDAADGEETDAADGEETDAADADEGDEA</sequence>
<organism evidence="6 7">
    <name type="scientific">Halobellus salinus</name>
    <dbReference type="NCBI Taxonomy" id="931585"/>
    <lineage>
        <taxon>Archaea</taxon>
        <taxon>Methanobacteriati</taxon>
        <taxon>Methanobacteriota</taxon>
        <taxon>Stenosarchaea group</taxon>
        <taxon>Halobacteria</taxon>
        <taxon>Halobacteriales</taxon>
        <taxon>Haloferacaceae</taxon>
        <taxon>Halobellus</taxon>
    </lineage>
</organism>
<evidence type="ECO:0000256" key="4">
    <source>
        <dbReference type="HAMAP-Rule" id="MF_00512"/>
    </source>
</evidence>
<dbReference type="GO" id="GO:0003735">
    <property type="term" value="F:structural constituent of ribosome"/>
    <property type="evidence" value="ECO:0007669"/>
    <property type="project" value="InterPro"/>
</dbReference>
<dbReference type="SMART" id="SM01405">
    <property type="entry name" value="Ribosomal_S6e"/>
    <property type="match status" value="1"/>
</dbReference>
<proteinExistence type="inferred from homology"/>
<dbReference type="OrthoDB" id="7793at2157"/>
<dbReference type="NCBIfam" id="NF003294">
    <property type="entry name" value="PRK04290.1-3"/>
    <property type="match status" value="1"/>
</dbReference>
<evidence type="ECO:0000256" key="2">
    <source>
        <dbReference type="ARBA" id="ARBA00022980"/>
    </source>
</evidence>
<dbReference type="InterPro" id="IPR001377">
    <property type="entry name" value="Ribosomal_eS6"/>
</dbReference>
<protein>
    <recommendedName>
        <fullName evidence="4">Small ribosomal subunit protein eS6</fullName>
    </recommendedName>
</protein>
<dbReference type="GO" id="GO:1990904">
    <property type="term" value="C:ribonucleoprotein complex"/>
    <property type="evidence" value="ECO:0007669"/>
    <property type="project" value="UniProtKB-KW"/>
</dbReference>
<reference evidence="6" key="1">
    <citation type="journal article" date="2014" name="Int. J. Syst. Evol. Microbiol.">
        <title>Complete genome sequence of Corynebacterium casei LMG S-19264T (=DSM 44701T), isolated from a smear-ripened cheese.</title>
        <authorList>
            <consortium name="US DOE Joint Genome Institute (JGI-PGF)"/>
            <person name="Walter F."/>
            <person name="Albersmeier A."/>
            <person name="Kalinowski J."/>
            <person name="Ruckert C."/>
        </authorList>
    </citation>
    <scope>NUCLEOTIDE SEQUENCE</scope>
    <source>
        <strain evidence="6">JCM 14359</strain>
    </source>
</reference>
<feature type="compositionally biased region" description="Acidic residues" evidence="5">
    <location>
        <begin position="116"/>
        <end position="157"/>
    </location>
</feature>